<dbReference type="HOGENOM" id="CLU_1396615_0_0_1"/>
<protein>
    <submittedName>
        <fullName evidence="2">Uncharacterized protein</fullName>
    </submittedName>
</protein>
<dbReference type="Proteomes" id="UP000006753">
    <property type="component" value="Unassembled WGS sequence"/>
</dbReference>
<evidence type="ECO:0000256" key="1">
    <source>
        <dbReference type="SAM" id="MobiDB-lite"/>
    </source>
</evidence>
<dbReference type="AlphaFoldDB" id="K1Y3Z8"/>
<keyword evidence="3" id="KW-1185">Reference proteome</keyword>
<feature type="region of interest" description="Disordered" evidence="1">
    <location>
        <begin position="1"/>
        <end position="46"/>
    </location>
</feature>
<accession>K1Y3Z8</accession>
<sequence>MSANTNRSAGAQTPTESRESSESSESILSQERTGSEEPTQSPEPTASQLLTAMIYARIEIYDLTIPYQERRKVINDLIDFFQQDDRSFTHMEVAEFAIFIAEHGGVVGMDTTSRQGWIRVCLDACSDGFEDAEELDAKARELDQVLEVQADRVMGDEGNNMDDADDDGEDEEKEYEEPDEEEEEDGMDDDEEGYY</sequence>
<dbReference type="OrthoDB" id="10442862at2759"/>
<gene>
    <name evidence="2" type="ORF">MBM_01861</name>
</gene>
<feature type="compositionally biased region" description="Polar residues" evidence="1">
    <location>
        <begin position="36"/>
        <end position="46"/>
    </location>
</feature>
<name>K1Y3Z8_MARBU</name>
<evidence type="ECO:0000313" key="2">
    <source>
        <dbReference type="EMBL" id="EKD19909.1"/>
    </source>
</evidence>
<dbReference type="GeneID" id="18757796"/>
<dbReference type="RefSeq" id="XP_007289750.1">
    <property type="nucleotide sequence ID" value="XM_007289688.1"/>
</dbReference>
<dbReference type="KEGG" id="mbe:MBM_01861"/>
<proteinExistence type="predicted"/>
<feature type="compositionally biased region" description="Acidic residues" evidence="1">
    <location>
        <begin position="159"/>
        <end position="195"/>
    </location>
</feature>
<dbReference type="InParanoid" id="K1Y3Z8"/>
<feature type="region of interest" description="Disordered" evidence="1">
    <location>
        <begin position="148"/>
        <end position="195"/>
    </location>
</feature>
<reference evidence="2 3" key="1">
    <citation type="journal article" date="2012" name="BMC Genomics">
        <title>Sequencing the genome of Marssonina brunnea reveals fungus-poplar co-evolution.</title>
        <authorList>
            <person name="Zhu S."/>
            <person name="Cao Y.-Z."/>
            <person name="Jiang C."/>
            <person name="Tan B.-Y."/>
            <person name="Wang Z."/>
            <person name="Feng S."/>
            <person name="Zhang L."/>
            <person name="Su X.-H."/>
            <person name="Brejova B."/>
            <person name="Vinar T."/>
            <person name="Xu M."/>
            <person name="Wang M.-X."/>
            <person name="Zhang S.-G."/>
            <person name="Huang M.-R."/>
            <person name="Wu R."/>
            <person name="Zhou Y."/>
        </authorList>
    </citation>
    <scope>NUCLEOTIDE SEQUENCE [LARGE SCALE GENOMIC DNA]</scope>
    <source>
        <strain evidence="2 3">MB_m1</strain>
    </source>
</reference>
<dbReference type="EMBL" id="JH921430">
    <property type="protein sequence ID" value="EKD19909.1"/>
    <property type="molecule type" value="Genomic_DNA"/>
</dbReference>
<evidence type="ECO:0000313" key="3">
    <source>
        <dbReference type="Proteomes" id="UP000006753"/>
    </source>
</evidence>
<feature type="compositionally biased region" description="Polar residues" evidence="1">
    <location>
        <begin position="1"/>
        <end position="15"/>
    </location>
</feature>
<organism evidence="2 3">
    <name type="scientific">Marssonina brunnea f. sp. multigermtubi (strain MB_m1)</name>
    <name type="common">Marssonina leaf spot fungus</name>
    <dbReference type="NCBI Taxonomy" id="1072389"/>
    <lineage>
        <taxon>Eukaryota</taxon>
        <taxon>Fungi</taxon>
        <taxon>Dikarya</taxon>
        <taxon>Ascomycota</taxon>
        <taxon>Pezizomycotina</taxon>
        <taxon>Leotiomycetes</taxon>
        <taxon>Helotiales</taxon>
        <taxon>Drepanopezizaceae</taxon>
        <taxon>Drepanopeziza</taxon>
    </lineage>
</organism>